<dbReference type="AlphaFoldDB" id="A0A444LA44"/>
<dbReference type="Proteomes" id="UP000287687">
    <property type="component" value="Unassembled WGS sequence"/>
</dbReference>
<proteinExistence type="predicted"/>
<comment type="caution">
    <text evidence="1">The sequence shown here is derived from an EMBL/GenBank/DDBJ whole genome shotgun (WGS) entry which is preliminary data.</text>
</comment>
<accession>A0A444LA44</accession>
<evidence type="ECO:0000313" key="2">
    <source>
        <dbReference type="Proteomes" id="UP000287687"/>
    </source>
</evidence>
<dbReference type="EMBL" id="SBIP01000008">
    <property type="protein sequence ID" value="RWX74451.1"/>
    <property type="molecule type" value="Genomic_DNA"/>
</dbReference>
<keyword evidence="2" id="KW-1185">Reference proteome</keyword>
<gene>
    <name evidence="1" type="ORF">EPK99_25030</name>
</gene>
<protein>
    <submittedName>
        <fullName evidence="1">Uncharacterized protein</fullName>
    </submittedName>
</protein>
<sequence>MSDRSPSDIQHSASVERAAMWLADEQSPPQPIIPELRQRFALSALEASEACAMAQRFRIYRGAHG</sequence>
<organism evidence="1 2">
    <name type="scientific">Neorhizobium lilium</name>
    <dbReference type="NCBI Taxonomy" id="2503024"/>
    <lineage>
        <taxon>Bacteria</taxon>
        <taxon>Pseudomonadati</taxon>
        <taxon>Pseudomonadota</taxon>
        <taxon>Alphaproteobacteria</taxon>
        <taxon>Hyphomicrobiales</taxon>
        <taxon>Rhizobiaceae</taxon>
        <taxon>Rhizobium/Agrobacterium group</taxon>
        <taxon>Neorhizobium</taxon>
    </lineage>
</organism>
<evidence type="ECO:0000313" key="1">
    <source>
        <dbReference type="EMBL" id="RWX74451.1"/>
    </source>
</evidence>
<name>A0A444LA44_9HYPH</name>
<reference evidence="1 2" key="1">
    <citation type="submission" date="2019-01" db="EMBL/GenBank/DDBJ databases">
        <title>The draft genome of Rhizobium sp. 24NR.</title>
        <authorList>
            <person name="Liu L."/>
            <person name="Liang L."/>
            <person name="Shi S."/>
            <person name="Xu L."/>
            <person name="Wang X."/>
            <person name="Li L."/>
            <person name="Zhang X."/>
        </authorList>
    </citation>
    <scope>NUCLEOTIDE SEQUENCE [LARGE SCALE GENOMIC DNA]</scope>
    <source>
        <strain evidence="1 2">24NR</strain>
    </source>
</reference>
<dbReference type="OrthoDB" id="8382332at2"/>